<dbReference type="RefSeq" id="WP_061787421.1">
    <property type="nucleotide sequence ID" value="NZ_LR134406.1"/>
</dbReference>
<dbReference type="EMBL" id="LR134406">
    <property type="protein sequence ID" value="VEH68837.1"/>
    <property type="molecule type" value="Genomic_DNA"/>
</dbReference>
<feature type="domain" description="DUF7824" evidence="2">
    <location>
        <begin position="486"/>
        <end position="555"/>
    </location>
</feature>
<evidence type="ECO:0000259" key="2">
    <source>
        <dbReference type="Pfam" id="PF25148"/>
    </source>
</evidence>
<proteinExistence type="predicted"/>
<accession>A0A3S5ESG7</accession>
<evidence type="ECO:0000313" key="3">
    <source>
        <dbReference type="EMBL" id="VEH68837.1"/>
    </source>
</evidence>
<evidence type="ECO:0000256" key="1">
    <source>
        <dbReference type="SAM" id="MobiDB-lite"/>
    </source>
</evidence>
<feature type="compositionally biased region" description="Low complexity" evidence="1">
    <location>
        <begin position="339"/>
        <end position="351"/>
    </location>
</feature>
<feature type="region of interest" description="Disordered" evidence="1">
    <location>
        <begin position="338"/>
        <end position="359"/>
    </location>
</feature>
<reference evidence="3 4" key="1">
    <citation type="submission" date="2018-12" db="EMBL/GenBank/DDBJ databases">
        <authorList>
            <consortium name="Pathogen Informatics"/>
        </authorList>
    </citation>
    <scope>NUCLEOTIDE SEQUENCE [LARGE SCALE GENOMIC DNA]</scope>
    <source>
        <strain evidence="3 4">NCTC12967</strain>
    </source>
</reference>
<dbReference type="InterPro" id="IPR056726">
    <property type="entry name" value="DUF7824"/>
</dbReference>
<name>A0A3S5ESG7_9ACTN</name>
<protein>
    <recommendedName>
        <fullName evidence="2">DUF7824 domain-containing protein</fullName>
    </recommendedName>
</protein>
<keyword evidence="4" id="KW-1185">Reference proteome</keyword>
<evidence type="ECO:0000313" key="4">
    <source>
        <dbReference type="Proteomes" id="UP000273044"/>
    </source>
</evidence>
<dbReference type="GeneID" id="64405607"/>
<dbReference type="Pfam" id="PF25148">
    <property type="entry name" value="DUF7824"/>
    <property type="match status" value="1"/>
</dbReference>
<dbReference type="AlphaFoldDB" id="A0A3S5ESG7"/>
<dbReference type="Proteomes" id="UP000273044">
    <property type="component" value="Chromosome"/>
</dbReference>
<organism evidence="3 4">
    <name type="scientific">Arachnia propionica</name>
    <dbReference type="NCBI Taxonomy" id="1750"/>
    <lineage>
        <taxon>Bacteria</taxon>
        <taxon>Bacillati</taxon>
        <taxon>Actinomycetota</taxon>
        <taxon>Actinomycetes</taxon>
        <taxon>Propionibacteriales</taxon>
        <taxon>Propionibacteriaceae</taxon>
        <taxon>Arachnia</taxon>
    </lineage>
</organism>
<gene>
    <name evidence="3" type="ORF">NCTC12967_00098</name>
</gene>
<sequence>MADRSLTPDELVLHRLINRTRTTRDLLGELERLSPEQRALAKKSLSVLRGKATFDFEYRYILLAAFLDTTPAQVAATLGEWSVKLLVRDKPARACVVERLTARGEDWVREFVAAALRKVSLAEHVPPLLDPLIDTFELPLPDAPRYWLGWMRTRSAPAHHCRWEKRFIAACAAPNAFVVPHGDRTTYLDQVVRRARNLRAAEPTDDPALLRALLQIFDRGDRIGGQRIAMLWLEGLGLIPLLPTERTRVIAALPNAGGAFAKLAIKQLLAADLSDADLTDLALAILPRSEKGLTRIVVKAATRLTAPSQDLLDTVQLIATDQDTTNAALARDLLEHWNTGPTGQPQPSPGGDLVPGIPASREQDAGTLGLWRAPAGRCPQPLRDHTDTALILDDPGLAALIAKVNTDRRGNPDLQEHALAALVATAHARGPVRVRHAIRTGIRHTSPHNSILAQLLEKLGRRGDGELRQPMMLESRPLTFLPVQRASDALGRLGELPCLLSTPTHTGFQVAWAVFAKRARRYREANLAVLPTDVAVALARLDRSKAPKGLSAFEQPVHGMPVDLATVIAHWRDHPARPGELRSLTTQGEQSHIPPSRLLEIDGDEPTSHELLGIHSHWSLPYQPIYAHQEDPWVLVMLPEHPARPAGLVLYASRTFALSIFERIATTVPRFGPVASFASLALASDTTTKDRDRAAALILTAWDEERLTADDLVSAWRSPWRGIREFSAPRVTETLGRIADAGGLALTWPLLTAMAEEISGQERIPAPASTVLESLLHYLPEVRAAGVPVDLPNVTALARRKAPIKAVRVAKLIVSKL</sequence>